<reference evidence="1" key="1">
    <citation type="journal article" date="2022" name="bioRxiv">
        <title>Sequencing and chromosome-scale assembly of the giantPleurodeles waltlgenome.</title>
        <authorList>
            <person name="Brown T."/>
            <person name="Elewa A."/>
            <person name="Iarovenko S."/>
            <person name="Subramanian E."/>
            <person name="Araus A.J."/>
            <person name="Petzold A."/>
            <person name="Susuki M."/>
            <person name="Suzuki K.-i.T."/>
            <person name="Hayashi T."/>
            <person name="Toyoda A."/>
            <person name="Oliveira C."/>
            <person name="Osipova E."/>
            <person name="Leigh N.D."/>
            <person name="Simon A."/>
            <person name="Yun M.H."/>
        </authorList>
    </citation>
    <scope>NUCLEOTIDE SEQUENCE</scope>
    <source>
        <strain evidence="1">20211129_DDA</strain>
        <tissue evidence="1">Liver</tissue>
    </source>
</reference>
<dbReference type="Gene3D" id="3.30.70.1820">
    <property type="entry name" value="L1 transposable element, RRM domain"/>
    <property type="match status" value="1"/>
</dbReference>
<keyword evidence="2" id="KW-1185">Reference proteome</keyword>
<protein>
    <submittedName>
        <fullName evidence="1">Uncharacterized protein</fullName>
    </submittedName>
</protein>
<proteinExistence type="predicted"/>
<accession>A0AAV7L0S2</accession>
<evidence type="ECO:0000313" key="1">
    <source>
        <dbReference type="EMBL" id="KAJ1082893.1"/>
    </source>
</evidence>
<evidence type="ECO:0000313" key="2">
    <source>
        <dbReference type="Proteomes" id="UP001066276"/>
    </source>
</evidence>
<dbReference type="EMBL" id="JANPWB010000016">
    <property type="protein sequence ID" value="KAJ1082893.1"/>
    <property type="molecule type" value="Genomic_DNA"/>
</dbReference>
<comment type="caution">
    <text evidence="1">The sequence shown here is derived from an EMBL/GenBank/DDBJ whole genome shotgun (WGS) entry which is preliminary data.</text>
</comment>
<dbReference type="Proteomes" id="UP001066276">
    <property type="component" value="Chromosome 12"/>
</dbReference>
<sequence length="160" mass="18127">MLRLMSSKDNMVTSLGIRHQQETPYYSKAAQPLKLKARSLSRSHNWRVAVLEEQQIELKSQTRRLRKQDSRNNLHIRGIPRGVASEDIMAFTPALLQTIRGNMDLPPPNRDQVHTVASAPGCPDTALAILTRVHFVTEDDILQASRRKADLVFQGHTIQL</sequence>
<dbReference type="AlphaFoldDB" id="A0AAV7L0S2"/>
<name>A0AAV7L0S2_PLEWA</name>
<gene>
    <name evidence="1" type="ORF">NDU88_003056</name>
</gene>
<organism evidence="1 2">
    <name type="scientific">Pleurodeles waltl</name>
    <name type="common">Iberian ribbed newt</name>
    <dbReference type="NCBI Taxonomy" id="8319"/>
    <lineage>
        <taxon>Eukaryota</taxon>
        <taxon>Metazoa</taxon>
        <taxon>Chordata</taxon>
        <taxon>Craniata</taxon>
        <taxon>Vertebrata</taxon>
        <taxon>Euteleostomi</taxon>
        <taxon>Amphibia</taxon>
        <taxon>Batrachia</taxon>
        <taxon>Caudata</taxon>
        <taxon>Salamandroidea</taxon>
        <taxon>Salamandridae</taxon>
        <taxon>Pleurodelinae</taxon>
        <taxon>Pleurodeles</taxon>
    </lineage>
</organism>